<evidence type="ECO:0000256" key="5">
    <source>
        <dbReference type="RuleBase" id="RU364069"/>
    </source>
</evidence>
<keyword evidence="5 6" id="KW-0413">Isomerase</keyword>
<dbReference type="EMBL" id="JBHLXD010000001">
    <property type="protein sequence ID" value="MFC0206783.1"/>
    <property type="molecule type" value="Genomic_DNA"/>
</dbReference>
<comment type="subunit">
    <text evidence="5">Homodimer.</text>
</comment>
<evidence type="ECO:0000313" key="7">
    <source>
        <dbReference type="Proteomes" id="UP001589755"/>
    </source>
</evidence>
<evidence type="ECO:0000256" key="1">
    <source>
        <dbReference type="ARBA" id="ARBA00001298"/>
    </source>
</evidence>
<dbReference type="InterPro" id="IPR011051">
    <property type="entry name" value="RmlC_Cupin_sf"/>
</dbReference>
<dbReference type="RefSeq" id="WP_261519033.1">
    <property type="nucleotide sequence ID" value="NZ_JAODNW010000002.1"/>
</dbReference>
<reference evidence="6 7" key="1">
    <citation type="submission" date="2024-09" db="EMBL/GenBank/DDBJ databases">
        <authorList>
            <person name="Sun Q."/>
            <person name="Mori K."/>
        </authorList>
    </citation>
    <scope>NUCLEOTIDE SEQUENCE [LARGE SCALE GENOMIC DNA]</scope>
    <source>
        <strain evidence="6 7">CCM 8543</strain>
    </source>
</reference>
<evidence type="ECO:0000256" key="4">
    <source>
        <dbReference type="ARBA" id="ARBA00019595"/>
    </source>
</evidence>
<evidence type="ECO:0000313" key="6">
    <source>
        <dbReference type="EMBL" id="MFC0206783.1"/>
    </source>
</evidence>
<dbReference type="GO" id="GO:0008830">
    <property type="term" value="F:dTDP-4-dehydrorhamnose 3,5-epimerase activity"/>
    <property type="evidence" value="ECO:0007669"/>
    <property type="project" value="UniProtKB-EC"/>
</dbReference>
<dbReference type="InterPro" id="IPR000888">
    <property type="entry name" value="RmlC-like"/>
</dbReference>
<dbReference type="PANTHER" id="PTHR21047">
    <property type="entry name" value="DTDP-6-DEOXY-D-GLUCOSE-3,5 EPIMERASE"/>
    <property type="match status" value="1"/>
</dbReference>
<accession>A0ABV6D2C0</accession>
<sequence length="186" mass="20865">MVEMRPLGLPGVFEIVPKKFGDERGFFSETYNAQALARHGIELAFVQDNHSLSAAVGVLRGLHYQLPPRAQDKLVRVVAGRILDVAVDIRRGSPTFAQWVALEVSAEKWNQILVPAGYAHGFVTLEPNTEVVYKVTDYYSPEHDRSIRFDDPEIGISWPFAPDQLRLSDKDRAAPLLADAEVFDFE</sequence>
<dbReference type="PANTHER" id="PTHR21047:SF2">
    <property type="entry name" value="THYMIDINE DIPHOSPHO-4-KETO-RHAMNOSE 3,5-EPIMERASE"/>
    <property type="match status" value="1"/>
</dbReference>
<comment type="catalytic activity">
    <reaction evidence="1 5">
        <text>dTDP-4-dehydro-6-deoxy-alpha-D-glucose = dTDP-4-dehydro-beta-L-rhamnose</text>
        <dbReference type="Rhea" id="RHEA:16969"/>
        <dbReference type="ChEBI" id="CHEBI:57649"/>
        <dbReference type="ChEBI" id="CHEBI:62830"/>
        <dbReference type="EC" id="5.1.3.13"/>
    </reaction>
</comment>
<dbReference type="EC" id="5.1.3.13" evidence="3 5"/>
<gene>
    <name evidence="6" type="primary">rfbC</name>
    <name evidence="6" type="ORF">ACFFJ2_00035</name>
</gene>
<dbReference type="CDD" id="cd00438">
    <property type="entry name" value="cupin_RmlC"/>
    <property type="match status" value="1"/>
</dbReference>
<protein>
    <recommendedName>
        <fullName evidence="4 5">dTDP-4-dehydrorhamnose 3,5-epimerase</fullName>
        <ecNumber evidence="3 5">5.1.3.13</ecNumber>
    </recommendedName>
    <alternativeName>
        <fullName evidence="5">Thymidine diphospho-4-keto-rhamnose 3,5-epimerase</fullName>
    </alternativeName>
</protein>
<dbReference type="Gene3D" id="2.60.120.10">
    <property type="entry name" value="Jelly Rolls"/>
    <property type="match status" value="1"/>
</dbReference>
<dbReference type="SUPFAM" id="SSF51182">
    <property type="entry name" value="RmlC-like cupins"/>
    <property type="match status" value="1"/>
</dbReference>
<dbReference type="Pfam" id="PF00908">
    <property type="entry name" value="dTDP_sugar_isom"/>
    <property type="match status" value="1"/>
</dbReference>
<dbReference type="InterPro" id="IPR014710">
    <property type="entry name" value="RmlC-like_jellyroll"/>
</dbReference>
<comment type="similarity">
    <text evidence="5">Belongs to the dTDP-4-dehydrorhamnose 3,5-epimerase family.</text>
</comment>
<evidence type="ECO:0000256" key="2">
    <source>
        <dbReference type="ARBA" id="ARBA00001997"/>
    </source>
</evidence>
<comment type="pathway">
    <text evidence="5">Carbohydrate biosynthesis; dTDP-L-rhamnose biosynthesis.</text>
</comment>
<name>A0ABV6D2C0_9HYPH</name>
<comment type="caution">
    <text evidence="6">The sequence shown here is derived from an EMBL/GenBank/DDBJ whole genome shotgun (WGS) entry which is preliminary data.</text>
</comment>
<proteinExistence type="inferred from homology"/>
<dbReference type="Proteomes" id="UP001589755">
    <property type="component" value="Unassembled WGS sequence"/>
</dbReference>
<comment type="function">
    <text evidence="2 5">Catalyzes the epimerization of the C3' and C5'positions of dTDP-6-deoxy-D-xylo-4-hexulose, forming dTDP-6-deoxy-L-lyxo-4-hexulose.</text>
</comment>
<dbReference type="NCBIfam" id="TIGR01221">
    <property type="entry name" value="rmlC"/>
    <property type="match status" value="1"/>
</dbReference>
<organism evidence="6 7">
    <name type="scientific">Chelativorans intermedius</name>
    <dbReference type="NCBI Taxonomy" id="515947"/>
    <lineage>
        <taxon>Bacteria</taxon>
        <taxon>Pseudomonadati</taxon>
        <taxon>Pseudomonadota</taxon>
        <taxon>Alphaproteobacteria</taxon>
        <taxon>Hyphomicrobiales</taxon>
        <taxon>Phyllobacteriaceae</taxon>
        <taxon>Chelativorans</taxon>
    </lineage>
</organism>
<keyword evidence="7" id="KW-1185">Reference proteome</keyword>
<evidence type="ECO:0000256" key="3">
    <source>
        <dbReference type="ARBA" id="ARBA00012098"/>
    </source>
</evidence>